<feature type="transmembrane region" description="Helical" evidence="1">
    <location>
        <begin position="116"/>
        <end position="141"/>
    </location>
</feature>
<proteinExistence type="predicted"/>
<feature type="transmembrane region" description="Helical" evidence="1">
    <location>
        <begin position="76"/>
        <end position="95"/>
    </location>
</feature>
<dbReference type="EMBL" id="SNYN01000029">
    <property type="protein sequence ID" value="TDQ45726.1"/>
    <property type="molecule type" value="Genomic_DNA"/>
</dbReference>
<evidence type="ECO:0000313" key="2">
    <source>
        <dbReference type="EMBL" id="TDQ45726.1"/>
    </source>
</evidence>
<comment type="caution">
    <text evidence="2">The sequence shown here is derived from an EMBL/GenBank/DDBJ whole genome shotgun (WGS) entry which is preliminary data.</text>
</comment>
<dbReference type="OrthoDB" id="3297477at2"/>
<feature type="transmembrane region" description="Helical" evidence="1">
    <location>
        <begin position="161"/>
        <end position="185"/>
    </location>
</feature>
<gene>
    <name evidence="2" type="ORF">EV190_1299</name>
</gene>
<keyword evidence="1" id="KW-1133">Transmembrane helix</keyword>
<feature type="transmembrane region" description="Helical" evidence="1">
    <location>
        <begin position="244"/>
        <end position="265"/>
    </location>
</feature>
<protein>
    <submittedName>
        <fullName evidence="2">ABC-2 type transport system permease protein</fullName>
    </submittedName>
</protein>
<evidence type="ECO:0000313" key="3">
    <source>
        <dbReference type="Proteomes" id="UP000295281"/>
    </source>
</evidence>
<accession>A0A4R6UI48</accession>
<keyword evidence="1" id="KW-0812">Transmembrane</keyword>
<dbReference type="AlphaFoldDB" id="A0A4R6UI48"/>
<reference evidence="2 3" key="1">
    <citation type="submission" date="2019-03" db="EMBL/GenBank/DDBJ databases">
        <title>Genomic Encyclopedia of Type Strains, Phase IV (KMG-IV): sequencing the most valuable type-strain genomes for metagenomic binning, comparative biology and taxonomic classification.</title>
        <authorList>
            <person name="Goeker M."/>
        </authorList>
    </citation>
    <scope>NUCLEOTIDE SEQUENCE [LARGE SCALE GENOMIC DNA]</scope>
    <source>
        <strain evidence="2 3">DSM 46770</strain>
    </source>
</reference>
<dbReference type="Proteomes" id="UP000295281">
    <property type="component" value="Unassembled WGS sequence"/>
</dbReference>
<feature type="transmembrane region" description="Helical" evidence="1">
    <location>
        <begin position="35"/>
        <end position="56"/>
    </location>
</feature>
<evidence type="ECO:0000256" key="1">
    <source>
        <dbReference type="SAM" id="Phobius"/>
    </source>
</evidence>
<dbReference type="RefSeq" id="WP_133743378.1">
    <property type="nucleotide sequence ID" value="NZ_SNYN01000029.1"/>
</dbReference>
<sequence length="270" mass="26100">MTTTTTTGGAPAPGATAASAAEWAKLWTLRSTRTAMAAAPVVAAAAAAVFCVTMAATTGVGPADRPAFDVVTTSLLGADAAAVVLLAASAASAGSEYATGMIRGTLAATPRRGRFLLGRAAAVGAATLGLGALSALAAFATGQFVLFSSGLPVAAPGDPQVVRAVAGAALMAPFYSLAATSLAVVARSTTGGVVGALSLLALPTLVSWGPVSWRGVLLACLPGEALHSLAGLTAPGAASPLPPVAAGAVLSAWTVLLLGAAWTALSRRDA</sequence>
<organism evidence="2 3">
    <name type="scientific">Actinorugispora endophytica</name>
    <dbReference type="NCBI Taxonomy" id="1605990"/>
    <lineage>
        <taxon>Bacteria</taxon>
        <taxon>Bacillati</taxon>
        <taxon>Actinomycetota</taxon>
        <taxon>Actinomycetes</taxon>
        <taxon>Streptosporangiales</taxon>
        <taxon>Nocardiopsidaceae</taxon>
        <taxon>Actinorugispora</taxon>
    </lineage>
</organism>
<name>A0A4R6UI48_9ACTN</name>
<keyword evidence="3" id="KW-1185">Reference proteome</keyword>
<keyword evidence="1" id="KW-0472">Membrane</keyword>
<feature type="transmembrane region" description="Helical" evidence="1">
    <location>
        <begin position="192"/>
        <end position="211"/>
    </location>
</feature>